<dbReference type="PANTHER" id="PTHR21704">
    <property type="entry name" value="NIPPED-B-LIKE PROTEIN DELANGIN SCC2-RELATED"/>
    <property type="match status" value="1"/>
</dbReference>
<dbReference type="InParanoid" id="A0A482XAJ1"/>
<protein>
    <recommendedName>
        <fullName evidence="3">Clathrin/coatomer adaptor adaptin-like N-terminal domain-containing protein</fullName>
    </recommendedName>
</protein>
<dbReference type="GO" id="GO:0090694">
    <property type="term" value="C:Scc2-Scc4 cohesin loading complex"/>
    <property type="evidence" value="ECO:0007669"/>
    <property type="project" value="TreeGrafter"/>
</dbReference>
<evidence type="ECO:0000313" key="2">
    <source>
        <dbReference type="Proteomes" id="UP000291343"/>
    </source>
</evidence>
<comment type="caution">
    <text evidence="1">The sequence shown here is derived from an EMBL/GenBank/DDBJ whole genome shotgun (WGS) entry which is preliminary data.</text>
</comment>
<dbReference type="SMR" id="A0A482XAJ1"/>
<dbReference type="OrthoDB" id="418242at2759"/>
<dbReference type="InterPro" id="IPR011989">
    <property type="entry name" value="ARM-like"/>
</dbReference>
<evidence type="ECO:0008006" key="3">
    <source>
        <dbReference type="Google" id="ProtNLM"/>
    </source>
</evidence>
<evidence type="ECO:0000313" key="1">
    <source>
        <dbReference type="EMBL" id="RZF42756.1"/>
    </source>
</evidence>
<dbReference type="PANTHER" id="PTHR21704:SF18">
    <property type="entry name" value="NIPPED-B-LIKE PROTEIN"/>
    <property type="match status" value="1"/>
</dbReference>
<dbReference type="SUPFAM" id="SSF48371">
    <property type="entry name" value="ARM repeat"/>
    <property type="match status" value="1"/>
</dbReference>
<dbReference type="GO" id="GO:0003682">
    <property type="term" value="F:chromatin binding"/>
    <property type="evidence" value="ECO:0007669"/>
    <property type="project" value="TreeGrafter"/>
</dbReference>
<dbReference type="GO" id="GO:0010468">
    <property type="term" value="P:regulation of gene expression"/>
    <property type="evidence" value="ECO:0007669"/>
    <property type="project" value="InterPro"/>
</dbReference>
<dbReference type="GO" id="GO:0071169">
    <property type="term" value="P:establishment of protein localization to chromatin"/>
    <property type="evidence" value="ECO:0007669"/>
    <property type="project" value="TreeGrafter"/>
</dbReference>
<dbReference type="GO" id="GO:0034087">
    <property type="term" value="P:establishment of mitotic sister chromatid cohesion"/>
    <property type="evidence" value="ECO:0007669"/>
    <property type="project" value="TreeGrafter"/>
</dbReference>
<proteinExistence type="predicted"/>
<gene>
    <name evidence="1" type="ORF">LSTR_LSTR017174</name>
</gene>
<name>A0A482XAJ1_LAOST</name>
<dbReference type="GO" id="GO:0140588">
    <property type="term" value="P:chromatin looping"/>
    <property type="evidence" value="ECO:0007669"/>
    <property type="project" value="InterPro"/>
</dbReference>
<dbReference type="InterPro" id="IPR033031">
    <property type="entry name" value="Scc2/Nipped-B"/>
</dbReference>
<dbReference type="Gene3D" id="1.25.10.10">
    <property type="entry name" value="Leucine-rich Repeat Variant"/>
    <property type="match status" value="1"/>
</dbReference>
<sequence length="219" mass="25159">MDAYRAIEAKKRFLLSKIRPFQDRVTNDGVRPQILQTYIDYNSAELVARYLASKRPFSQSFDTYLKHILKVLTEQSVLIRTKAMKCLTMIVEVDSNVLTSKDMTIGVNTSFLDHSTSVREAAVDLVGKYVHCRPDLINNYYEMLSDRILDTGVSVRKRVIKIMKDICIACPEYPKIPEICVKMIRRVNDEDGKSNFSISHLLPSLHESQNRLLTKAVRT</sequence>
<keyword evidence="2" id="KW-1185">Reference proteome</keyword>
<dbReference type="GO" id="GO:1990414">
    <property type="term" value="P:replication-born double-strand break repair via sister chromatid exchange"/>
    <property type="evidence" value="ECO:0007669"/>
    <property type="project" value="TreeGrafter"/>
</dbReference>
<dbReference type="Proteomes" id="UP000291343">
    <property type="component" value="Unassembled WGS sequence"/>
</dbReference>
<dbReference type="STRING" id="195883.A0A482XAJ1"/>
<organism evidence="1 2">
    <name type="scientific">Laodelphax striatellus</name>
    <name type="common">Small brown planthopper</name>
    <name type="synonym">Delphax striatella</name>
    <dbReference type="NCBI Taxonomy" id="195883"/>
    <lineage>
        <taxon>Eukaryota</taxon>
        <taxon>Metazoa</taxon>
        <taxon>Ecdysozoa</taxon>
        <taxon>Arthropoda</taxon>
        <taxon>Hexapoda</taxon>
        <taxon>Insecta</taxon>
        <taxon>Pterygota</taxon>
        <taxon>Neoptera</taxon>
        <taxon>Paraneoptera</taxon>
        <taxon>Hemiptera</taxon>
        <taxon>Auchenorrhyncha</taxon>
        <taxon>Fulgoroidea</taxon>
        <taxon>Delphacidae</taxon>
        <taxon>Criomorphinae</taxon>
        <taxon>Laodelphax</taxon>
    </lineage>
</organism>
<dbReference type="AlphaFoldDB" id="A0A482XAJ1"/>
<reference evidence="1 2" key="1">
    <citation type="journal article" date="2017" name="Gigascience">
        <title>Genome sequence of the small brown planthopper, Laodelphax striatellus.</title>
        <authorList>
            <person name="Zhu J."/>
            <person name="Jiang F."/>
            <person name="Wang X."/>
            <person name="Yang P."/>
            <person name="Bao Y."/>
            <person name="Zhao W."/>
            <person name="Wang W."/>
            <person name="Lu H."/>
            <person name="Wang Q."/>
            <person name="Cui N."/>
            <person name="Li J."/>
            <person name="Chen X."/>
            <person name="Luo L."/>
            <person name="Yu J."/>
            <person name="Kang L."/>
            <person name="Cui F."/>
        </authorList>
    </citation>
    <scope>NUCLEOTIDE SEQUENCE [LARGE SCALE GENOMIC DNA]</scope>
    <source>
        <strain evidence="1">Lst14</strain>
    </source>
</reference>
<dbReference type="GO" id="GO:0061775">
    <property type="term" value="F:cohesin loader activity"/>
    <property type="evidence" value="ECO:0007669"/>
    <property type="project" value="InterPro"/>
</dbReference>
<dbReference type="EMBL" id="QKKF02014413">
    <property type="protein sequence ID" value="RZF42756.1"/>
    <property type="molecule type" value="Genomic_DNA"/>
</dbReference>
<accession>A0A482XAJ1</accession>
<dbReference type="InterPro" id="IPR016024">
    <property type="entry name" value="ARM-type_fold"/>
</dbReference>
<dbReference type="Pfam" id="PF12765">
    <property type="entry name" value="Cohesin_HEAT"/>
    <property type="match status" value="1"/>
</dbReference>
<dbReference type="InterPro" id="IPR026003">
    <property type="entry name" value="Cohesin_HEAT"/>
</dbReference>